<protein>
    <submittedName>
        <fullName evidence="3">MarR family transcriptional regulator</fullName>
    </submittedName>
</protein>
<gene>
    <name evidence="3" type="ORF">NUH88_00280</name>
</gene>
<dbReference type="SUPFAM" id="SSF46785">
    <property type="entry name" value="Winged helix' DNA-binding domain"/>
    <property type="match status" value="1"/>
</dbReference>
<accession>A0A9J7ATH1</accession>
<evidence type="ECO:0000259" key="2">
    <source>
        <dbReference type="PROSITE" id="PS50995"/>
    </source>
</evidence>
<evidence type="ECO:0000313" key="3">
    <source>
        <dbReference type="EMBL" id="UUX50146.1"/>
    </source>
</evidence>
<feature type="domain" description="HTH marR-type" evidence="2">
    <location>
        <begin position="32"/>
        <end position="167"/>
    </location>
</feature>
<dbReference type="GO" id="GO:0006950">
    <property type="term" value="P:response to stress"/>
    <property type="evidence" value="ECO:0007669"/>
    <property type="project" value="TreeGrafter"/>
</dbReference>
<sequence>MTVQTLRRSALKIDSADIALDGGSVEDVRASYMELTAMLDRLHRRYLDVVRVELESMGINNINPSQALMLVGIGDEDIPVRDLIHRKGYQASTVSYNVKKLSEYGYLEQERAAHDRRSVRLRLSPKGRDVVARLRDLEQRHMEFTNGRADLAKEMEAATATLRQLDQIWAEYITFG</sequence>
<dbReference type="PROSITE" id="PS50995">
    <property type="entry name" value="HTH_MARR_2"/>
    <property type="match status" value="1"/>
</dbReference>
<organism evidence="3 4">
    <name type="scientific">Nisaea acidiphila</name>
    <dbReference type="NCBI Taxonomy" id="1862145"/>
    <lineage>
        <taxon>Bacteria</taxon>
        <taxon>Pseudomonadati</taxon>
        <taxon>Pseudomonadota</taxon>
        <taxon>Alphaproteobacteria</taxon>
        <taxon>Rhodospirillales</taxon>
        <taxon>Thalassobaculaceae</taxon>
        <taxon>Nisaea</taxon>
    </lineage>
</organism>
<feature type="coiled-coil region" evidence="1">
    <location>
        <begin position="134"/>
        <end position="168"/>
    </location>
</feature>
<keyword evidence="1" id="KW-0175">Coiled coil</keyword>
<dbReference type="Pfam" id="PF13463">
    <property type="entry name" value="HTH_27"/>
    <property type="match status" value="1"/>
</dbReference>
<dbReference type="InterPro" id="IPR000835">
    <property type="entry name" value="HTH_MarR-typ"/>
</dbReference>
<dbReference type="SMART" id="SM00347">
    <property type="entry name" value="HTH_MARR"/>
    <property type="match status" value="1"/>
</dbReference>
<name>A0A9J7ATH1_9PROT</name>
<dbReference type="EMBL" id="CP102480">
    <property type="protein sequence ID" value="UUX50146.1"/>
    <property type="molecule type" value="Genomic_DNA"/>
</dbReference>
<evidence type="ECO:0000313" key="4">
    <source>
        <dbReference type="Proteomes" id="UP001060336"/>
    </source>
</evidence>
<dbReference type="GO" id="GO:0003700">
    <property type="term" value="F:DNA-binding transcription factor activity"/>
    <property type="evidence" value="ECO:0007669"/>
    <property type="project" value="InterPro"/>
</dbReference>
<dbReference type="InterPro" id="IPR036390">
    <property type="entry name" value="WH_DNA-bd_sf"/>
</dbReference>
<dbReference type="InterPro" id="IPR036388">
    <property type="entry name" value="WH-like_DNA-bd_sf"/>
</dbReference>
<dbReference type="InterPro" id="IPR039422">
    <property type="entry name" value="MarR/SlyA-like"/>
</dbReference>
<dbReference type="PANTHER" id="PTHR33164:SF102">
    <property type="entry name" value="TRANSCRIPTIONAL REGULATORY PROTEIN"/>
    <property type="match status" value="1"/>
</dbReference>
<dbReference type="AlphaFoldDB" id="A0A9J7ATH1"/>
<keyword evidence="4" id="KW-1185">Reference proteome</keyword>
<proteinExistence type="predicted"/>
<dbReference type="Gene3D" id="1.10.10.10">
    <property type="entry name" value="Winged helix-like DNA-binding domain superfamily/Winged helix DNA-binding domain"/>
    <property type="match status" value="1"/>
</dbReference>
<dbReference type="KEGG" id="naci:NUH88_00280"/>
<dbReference type="RefSeq" id="WP_257769203.1">
    <property type="nucleotide sequence ID" value="NZ_CP102480.1"/>
</dbReference>
<dbReference type="Proteomes" id="UP001060336">
    <property type="component" value="Chromosome"/>
</dbReference>
<reference evidence="3" key="1">
    <citation type="submission" date="2022-08" db="EMBL/GenBank/DDBJ databases">
        <title>Nisaea acidiphila sp. nov., isolated from a marine algal debris and emended description of the genus Nisaea Urios et al. 2008.</title>
        <authorList>
            <person name="Kwon K."/>
        </authorList>
    </citation>
    <scope>NUCLEOTIDE SEQUENCE</scope>
    <source>
        <strain evidence="3">MEBiC11861</strain>
    </source>
</reference>
<dbReference type="PANTHER" id="PTHR33164">
    <property type="entry name" value="TRANSCRIPTIONAL REGULATOR, MARR FAMILY"/>
    <property type="match status" value="1"/>
</dbReference>
<evidence type="ECO:0000256" key="1">
    <source>
        <dbReference type="SAM" id="Coils"/>
    </source>
</evidence>